<feature type="region of interest" description="Disordered" evidence="1">
    <location>
        <begin position="493"/>
        <end position="544"/>
    </location>
</feature>
<accession>A0ABD5RIF8</accession>
<dbReference type="InterPro" id="IPR002591">
    <property type="entry name" value="Phosphodiest/P_Trfase"/>
</dbReference>
<gene>
    <name evidence="2" type="ORF">ACFPYI_02275</name>
</gene>
<dbReference type="EMBL" id="JBHSQH010000001">
    <property type="protein sequence ID" value="MFC5970148.1"/>
    <property type="molecule type" value="Genomic_DNA"/>
</dbReference>
<evidence type="ECO:0000256" key="1">
    <source>
        <dbReference type="SAM" id="MobiDB-lite"/>
    </source>
</evidence>
<dbReference type="InterPro" id="IPR017850">
    <property type="entry name" value="Alkaline_phosphatase_core_sf"/>
</dbReference>
<proteinExistence type="predicted"/>
<keyword evidence="3" id="KW-1185">Reference proteome</keyword>
<sequence length="544" mass="60297">MSDGRREGEEGVPSRAFVLGLDGVPWYLVERWTDAGELPNFQRLVDEGASGALESSKPANTPVAWPSIATGTSPDSHGLYEFYKLRSNHSKRAYNRTDLVGPALWDVLSPAVVGNVPMTYPPGDVDGTMVSGMMTPSVDETFTHPPEFRETLLDRIEDYRIELNWTEYADADERLREDLDSLVRTRRELMRLLMEREDWRLFFFVYTEPDRLQHRVWDDEALLEHYRYLDDVLGEVMAYCEERDSTLFVVSDHGFGPVSKTVFVNRVLADAGLLTKRSQSSSQSLLSSFGITRERVLDTASSTGLDVHALAKRLPRGVVDSVAKQMPGSHGLYDVDYGETKAFLHGLGSVYVNDTRRFDDGIVPPAEVEAVKESVKTLLADLTAPGSDDPVLDVYDGAEVFPDDPDSPDLTVQPRGEYTVSTRLADGVFGDSTKVVANHRPEGLFMAWGPHVEAGSTPRDASVVDVAPTLLHSVGEAIPERTDGRVLSELFAPETPPAERSPRVRDETDRQAVAAGDDADDAHETDSDEFDDVEERLRGLGYVD</sequence>
<dbReference type="Proteomes" id="UP001596099">
    <property type="component" value="Unassembled WGS sequence"/>
</dbReference>
<evidence type="ECO:0000313" key="3">
    <source>
        <dbReference type="Proteomes" id="UP001596099"/>
    </source>
</evidence>
<dbReference type="PANTHER" id="PTHR10151">
    <property type="entry name" value="ECTONUCLEOTIDE PYROPHOSPHATASE/PHOSPHODIESTERASE"/>
    <property type="match status" value="1"/>
</dbReference>
<dbReference type="GO" id="GO:0016787">
    <property type="term" value="F:hydrolase activity"/>
    <property type="evidence" value="ECO:0007669"/>
    <property type="project" value="UniProtKB-ARBA"/>
</dbReference>
<dbReference type="Gene3D" id="3.40.720.10">
    <property type="entry name" value="Alkaline Phosphatase, subunit A"/>
    <property type="match status" value="2"/>
</dbReference>
<evidence type="ECO:0000313" key="2">
    <source>
        <dbReference type="EMBL" id="MFC5970148.1"/>
    </source>
</evidence>
<dbReference type="PANTHER" id="PTHR10151:SF120">
    <property type="entry name" value="BIS(5'-ADENOSYL)-TRIPHOSPHATASE"/>
    <property type="match status" value="1"/>
</dbReference>
<organism evidence="2 3">
    <name type="scientific">Halomarina salina</name>
    <dbReference type="NCBI Taxonomy" id="1872699"/>
    <lineage>
        <taxon>Archaea</taxon>
        <taxon>Methanobacteriati</taxon>
        <taxon>Methanobacteriota</taxon>
        <taxon>Stenosarchaea group</taxon>
        <taxon>Halobacteria</taxon>
        <taxon>Halobacteriales</taxon>
        <taxon>Natronomonadaceae</taxon>
        <taxon>Halomarina</taxon>
    </lineage>
</organism>
<reference evidence="2 3" key="1">
    <citation type="journal article" date="2019" name="Int. J. Syst. Evol. Microbiol.">
        <title>The Global Catalogue of Microorganisms (GCM) 10K type strain sequencing project: providing services to taxonomists for standard genome sequencing and annotation.</title>
        <authorList>
            <consortium name="The Broad Institute Genomics Platform"/>
            <consortium name="The Broad Institute Genome Sequencing Center for Infectious Disease"/>
            <person name="Wu L."/>
            <person name="Ma J."/>
        </authorList>
    </citation>
    <scope>NUCLEOTIDE SEQUENCE [LARGE SCALE GENOMIC DNA]</scope>
    <source>
        <strain evidence="2 3">CGMCC 1.12543</strain>
    </source>
</reference>
<protein>
    <submittedName>
        <fullName evidence="2">Alkaline phosphatase family protein</fullName>
    </submittedName>
</protein>
<dbReference type="AlphaFoldDB" id="A0ABD5RIF8"/>
<name>A0ABD5RIF8_9EURY</name>
<comment type="caution">
    <text evidence="2">The sequence shown here is derived from an EMBL/GenBank/DDBJ whole genome shotgun (WGS) entry which is preliminary data.</text>
</comment>
<dbReference type="SUPFAM" id="SSF53649">
    <property type="entry name" value="Alkaline phosphatase-like"/>
    <property type="match status" value="1"/>
</dbReference>
<dbReference type="Pfam" id="PF01663">
    <property type="entry name" value="Phosphodiest"/>
    <property type="match status" value="1"/>
</dbReference>
<dbReference type="RefSeq" id="WP_247418828.1">
    <property type="nucleotide sequence ID" value="NZ_JALLGW010000002.1"/>
</dbReference>
<feature type="compositionally biased region" description="Acidic residues" evidence="1">
    <location>
        <begin position="517"/>
        <end position="534"/>
    </location>
</feature>
<feature type="compositionally biased region" description="Basic and acidic residues" evidence="1">
    <location>
        <begin position="500"/>
        <end position="510"/>
    </location>
</feature>